<dbReference type="Proteomes" id="UP001064048">
    <property type="component" value="Chromosome 4"/>
</dbReference>
<name>A0ACC0JJC9_CHOFU</name>
<evidence type="ECO:0000313" key="2">
    <source>
        <dbReference type="Proteomes" id="UP001064048"/>
    </source>
</evidence>
<reference evidence="1 2" key="1">
    <citation type="journal article" date="2022" name="Genome Biol. Evol.">
        <title>The Spruce Budworm Genome: Reconstructing the Evolutionary History of Antifreeze Proteins.</title>
        <authorList>
            <person name="Beliveau C."/>
            <person name="Gagne P."/>
            <person name="Picq S."/>
            <person name="Vernygora O."/>
            <person name="Keeling C.I."/>
            <person name="Pinkney K."/>
            <person name="Doucet D."/>
            <person name="Wen F."/>
            <person name="Johnston J.S."/>
            <person name="Maaroufi H."/>
            <person name="Boyle B."/>
            <person name="Laroche J."/>
            <person name="Dewar K."/>
            <person name="Juretic N."/>
            <person name="Blackburn G."/>
            <person name="Nisole A."/>
            <person name="Brunet B."/>
            <person name="Brandao M."/>
            <person name="Lumley L."/>
            <person name="Duan J."/>
            <person name="Quan G."/>
            <person name="Lucarotti C.J."/>
            <person name="Roe A.D."/>
            <person name="Sperling F.A.H."/>
            <person name="Levesque R.C."/>
            <person name="Cusson M."/>
        </authorList>
    </citation>
    <scope>NUCLEOTIDE SEQUENCE [LARGE SCALE GENOMIC DNA]</scope>
    <source>
        <strain evidence="1">Glfc:IPQL:Cfum</strain>
    </source>
</reference>
<gene>
    <name evidence="1" type="ORF">MSG28_002596</name>
</gene>
<evidence type="ECO:0000313" key="1">
    <source>
        <dbReference type="EMBL" id="KAI8423925.1"/>
    </source>
</evidence>
<proteinExistence type="predicted"/>
<accession>A0ACC0JJC9</accession>
<dbReference type="EMBL" id="CM046104">
    <property type="protein sequence ID" value="KAI8423925.1"/>
    <property type="molecule type" value="Genomic_DNA"/>
</dbReference>
<protein>
    <submittedName>
        <fullName evidence="1">Uncharacterized protein</fullName>
    </submittedName>
</protein>
<keyword evidence="2" id="KW-1185">Reference proteome</keyword>
<comment type="caution">
    <text evidence="1">The sequence shown here is derived from an EMBL/GenBank/DDBJ whole genome shotgun (WGS) entry which is preliminary data.</text>
</comment>
<organism evidence="1 2">
    <name type="scientific">Choristoneura fumiferana</name>
    <name type="common">Spruce budworm moth</name>
    <name type="synonym">Archips fumiferana</name>
    <dbReference type="NCBI Taxonomy" id="7141"/>
    <lineage>
        <taxon>Eukaryota</taxon>
        <taxon>Metazoa</taxon>
        <taxon>Ecdysozoa</taxon>
        <taxon>Arthropoda</taxon>
        <taxon>Hexapoda</taxon>
        <taxon>Insecta</taxon>
        <taxon>Pterygota</taxon>
        <taxon>Neoptera</taxon>
        <taxon>Endopterygota</taxon>
        <taxon>Lepidoptera</taxon>
        <taxon>Glossata</taxon>
        <taxon>Ditrysia</taxon>
        <taxon>Tortricoidea</taxon>
        <taxon>Tortricidae</taxon>
        <taxon>Tortricinae</taxon>
        <taxon>Choristoneura</taxon>
    </lineage>
</organism>
<sequence length="196" mass="21618">MQCLYLLLLVAVCQGLAVQKVKAPLPRPEIKSVTTLDPLSIQVEWNPVQSIDEKDPVIGYKIKVWELPPIITFKYVVVDGVMKLVEDVVEPKINDAETPPEKEAKEIVVQGPLVSKALVPDLKLNVVHEVRVRAYTKSQDGPLSGLTRIQLQDTEKPDLNIYCIYKVADGSGPAGTVKSRVRRSPQQNAIRCVSGG</sequence>